<dbReference type="EMBL" id="UYWY01027360">
    <property type="protein sequence ID" value="VDM51035.1"/>
    <property type="molecule type" value="Genomic_DNA"/>
</dbReference>
<gene>
    <name evidence="1" type="ORF">TCNE_LOCUS19714</name>
</gene>
<reference evidence="3" key="1">
    <citation type="submission" date="2016-06" db="UniProtKB">
        <authorList>
            <consortium name="WormBaseParasite"/>
        </authorList>
    </citation>
    <scope>IDENTIFICATION</scope>
</reference>
<organism evidence="2 3">
    <name type="scientific">Toxocara canis</name>
    <name type="common">Canine roundworm</name>
    <dbReference type="NCBI Taxonomy" id="6265"/>
    <lineage>
        <taxon>Eukaryota</taxon>
        <taxon>Metazoa</taxon>
        <taxon>Ecdysozoa</taxon>
        <taxon>Nematoda</taxon>
        <taxon>Chromadorea</taxon>
        <taxon>Rhabditida</taxon>
        <taxon>Spirurina</taxon>
        <taxon>Ascaridomorpha</taxon>
        <taxon>Ascaridoidea</taxon>
        <taxon>Toxocaridae</taxon>
        <taxon>Toxocara</taxon>
    </lineage>
</organism>
<proteinExistence type="predicted"/>
<keyword evidence="2" id="KW-1185">Reference proteome</keyword>
<accession>A0A183VG44</accession>
<protein>
    <submittedName>
        <fullName evidence="3">Ig-like domain-containing protein</fullName>
    </submittedName>
</protein>
<dbReference type="WBParaSite" id="TCNE_0001971801-mRNA-1">
    <property type="protein sequence ID" value="TCNE_0001971801-mRNA-1"/>
    <property type="gene ID" value="TCNE_0001971801"/>
</dbReference>
<sequence>MDADGGSTHIAIFLNWPESSWCKNLPVTPTCNTRYLLSRCSLGGRKLDLASRVGENGHLTLHTLKCSWEDAVALACGCVNGGGVDYVVEVEAFGGERMRPSFDERARKVAITCHLPKKQRSSVSDGKRVSAAQDISPKALALKVVVCLDLIRGTSVTSTTVELFRHALCACAQGMLRISDLDPADSPKLWKELIPPRFTAG</sequence>
<evidence type="ECO:0000313" key="2">
    <source>
        <dbReference type="Proteomes" id="UP000050794"/>
    </source>
</evidence>
<dbReference type="Proteomes" id="UP000050794">
    <property type="component" value="Unassembled WGS sequence"/>
</dbReference>
<name>A0A183VG44_TOXCA</name>
<reference evidence="1 2" key="2">
    <citation type="submission" date="2018-11" db="EMBL/GenBank/DDBJ databases">
        <authorList>
            <consortium name="Pathogen Informatics"/>
        </authorList>
    </citation>
    <scope>NUCLEOTIDE SEQUENCE [LARGE SCALE GENOMIC DNA]</scope>
</reference>
<dbReference type="AlphaFoldDB" id="A0A183VG44"/>
<evidence type="ECO:0000313" key="3">
    <source>
        <dbReference type="WBParaSite" id="TCNE_0001971801-mRNA-1"/>
    </source>
</evidence>
<evidence type="ECO:0000313" key="1">
    <source>
        <dbReference type="EMBL" id="VDM51035.1"/>
    </source>
</evidence>